<keyword evidence="4" id="KW-1185">Reference proteome</keyword>
<keyword evidence="2" id="KW-1133">Transmembrane helix</keyword>
<sequence>MVGGMRNAEFNSEPRSEQLQDLWALGVTFIEHNGYYILLACLLLHLARSKYRVYAARKEFAQSWADARDPERVAVLQRETSRVRAEQQQRLLESSRKARKAPPPLSTNIYDMKPKAI</sequence>
<organism evidence="3 4">
    <name type="scientific">Lagenidium giganteum</name>
    <dbReference type="NCBI Taxonomy" id="4803"/>
    <lineage>
        <taxon>Eukaryota</taxon>
        <taxon>Sar</taxon>
        <taxon>Stramenopiles</taxon>
        <taxon>Oomycota</taxon>
        <taxon>Peronosporomycetes</taxon>
        <taxon>Pythiales</taxon>
        <taxon>Pythiaceae</taxon>
    </lineage>
</organism>
<feature type="region of interest" description="Disordered" evidence="1">
    <location>
        <begin position="86"/>
        <end position="107"/>
    </location>
</feature>
<evidence type="ECO:0000313" key="4">
    <source>
        <dbReference type="Proteomes" id="UP001146120"/>
    </source>
</evidence>
<evidence type="ECO:0000256" key="1">
    <source>
        <dbReference type="SAM" id="MobiDB-lite"/>
    </source>
</evidence>
<dbReference type="EMBL" id="DAKRPA010000027">
    <property type="protein sequence ID" value="DBA02758.1"/>
    <property type="molecule type" value="Genomic_DNA"/>
</dbReference>
<proteinExistence type="predicted"/>
<protein>
    <recommendedName>
        <fullName evidence="5">Transmembrane protein</fullName>
    </recommendedName>
</protein>
<dbReference type="Proteomes" id="UP001146120">
    <property type="component" value="Unassembled WGS sequence"/>
</dbReference>
<evidence type="ECO:0000313" key="3">
    <source>
        <dbReference type="EMBL" id="DBA02758.1"/>
    </source>
</evidence>
<evidence type="ECO:0008006" key="5">
    <source>
        <dbReference type="Google" id="ProtNLM"/>
    </source>
</evidence>
<evidence type="ECO:0000256" key="2">
    <source>
        <dbReference type="SAM" id="Phobius"/>
    </source>
</evidence>
<dbReference type="AlphaFoldDB" id="A0AAV2Z5V0"/>
<reference evidence="3" key="1">
    <citation type="submission" date="2022-11" db="EMBL/GenBank/DDBJ databases">
        <authorList>
            <person name="Morgan W.R."/>
            <person name="Tartar A."/>
        </authorList>
    </citation>
    <scope>NUCLEOTIDE SEQUENCE</scope>
    <source>
        <strain evidence="3">ARSEF 373</strain>
    </source>
</reference>
<gene>
    <name evidence="3" type="ORF">N0F65_010686</name>
</gene>
<comment type="caution">
    <text evidence="3">The sequence shown here is derived from an EMBL/GenBank/DDBJ whole genome shotgun (WGS) entry which is preliminary data.</text>
</comment>
<feature type="transmembrane region" description="Helical" evidence="2">
    <location>
        <begin position="22"/>
        <end position="47"/>
    </location>
</feature>
<reference evidence="3" key="2">
    <citation type="journal article" date="2023" name="Microbiol Resour">
        <title>Decontamination and Annotation of the Draft Genome Sequence of the Oomycete Lagenidium giganteum ARSEF 373.</title>
        <authorList>
            <person name="Morgan W.R."/>
            <person name="Tartar A."/>
        </authorList>
    </citation>
    <scope>NUCLEOTIDE SEQUENCE</scope>
    <source>
        <strain evidence="3">ARSEF 373</strain>
    </source>
</reference>
<name>A0AAV2Z5V0_9STRA</name>
<keyword evidence="2" id="KW-0812">Transmembrane</keyword>
<keyword evidence="2" id="KW-0472">Membrane</keyword>
<accession>A0AAV2Z5V0</accession>